<dbReference type="NCBIfam" id="NF033445">
    <property type="entry name" value="BREX_PglZ_4"/>
    <property type="match status" value="1"/>
</dbReference>
<evidence type="ECO:0000313" key="2">
    <source>
        <dbReference type="Proteomes" id="UP000195386"/>
    </source>
</evidence>
<name>A0A1Y3YSB4_9BACE</name>
<proteinExistence type="predicted"/>
<dbReference type="EMBL" id="NFII01000009">
    <property type="protein sequence ID" value="OUO00764.1"/>
    <property type="molecule type" value="Genomic_DNA"/>
</dbReference>
<sequence length="815" mass="94263">MDATDKVIVFHSLDDLKEAISVDVKSHDVLAQRYCVRFIMLNNFDAFRELTKFLVLELGVEKFDLEKLAFGPDKTIDIDTLSDAVRNLKVSSIVTPFSELARFFKEDEFKGFFNDIILSEDIAHPQKRIYIPIIGLHNRFTDFLKSFGRIEESAPIWQYYTPKDDKVMVYVSKFKNYTIPDKLNICSLPTMRDWLSFWKKQAPKDKILCGASPILNRWPNAKPDSIFTFQSVDNSHKFITDFLEISLPIEYKESELEYWDAMLQNIGKNAAQLFDFPNYVEDLFNRKTITANDILLLWAKDETLAYERWLLKAYALAYKGDELSGYMRDVLHEIDDFKIANTLFVNLTERIFYMTNAERLQNFDSRKYIMQSQCELFRTLVPEEHQLWVKNHIIEIAQKDDNLSQTKRLCTSTFDFEKILFLGWYVLMAEKDFGLSHLKEFYPDLAGYLTAYESVATKVTASWASDYLERFRRAKIVDNYTEELKEIVEERNASAESFYNWYYSFQNSHDLLNEIQNSQVYPIDKIYWVDGLGAEFIPFIHYLLENSQSNYEAILSQIARTTIPSNTHLNSFDVGNHLIFKLNALDELAHEGHYQKYATLVAELETVKAVIHKILDDNKAGKHTIAIVSDHGLSSMSRKCDSLKIDSKTKHEGRYVPLADDCTMVSDIDFVVHENERDHKKYKVALRHQSLGVKPTHEVHGGATPEEVLVPFIVISNDDASKSLKYTIVPVEAKVPISDRKVAFKIIPEPQSSKVIFNGQEITLIRHGMQWEGIIPNATEGKHHITIIPFRGKPVQLEIEFFGMGFSSGLDLDDF</sequence>
<comment type="caution">
    <text evidence="1">The sequence shown here is derived from an EMBL/GenBank/DDBJ whole genome shotgun (WGS) entry which is preliminary data.</text>
</comment>
<protein>
    <recommendedName>
        <fullName evidence="3">BREX-4 system phosphatase PglZ</fullName>
    </recommendedName>
</protein>
<gene>
    <name evidence="1" type="ORF">B5F97_11085</name>
</gene>
<dbReference type="SUPFAM" id="SSF53649">
    <property type="entry name" value="Alkaline phosphatase-like"/>
    <property type="match status" value="1"/>
</dbReference>
<reference evidence="2" key="1">
    <citation type="submission" date="2017-04" db="EMBL/GenBank/DDBJ databases">
        <title>Function of individual gut microbiota members based on whole genome sequencing of pure cultures obtained from chicken caecum.</title>
        <authorList>
            <person name="Medvecky M."/>
            <person name="Cejkova D."/>
            <person name="Polansky O."/>
            <person name="Karasova D."/>
            <person name="Kubasova T."/>
            <person name="Cizek A."/>
            <person name="Rychlik I."/>
        </authorList>
    </citation>
    <scope>NUCLEOTIDE SEQUENCE [LARGE SCALE GENOMIC DNA]</scope>
    <source>
        <strain evidence="2">An43</strain>
    </source>
</reference>
<evidence type="ECO:0008006" key="3">
    <source>
        <dbReference type="Google" id="ProtNLM"/>
    </source>
</evidence>
<accession>A0A1Y3YSB4</accession>
<dbReference type="AlphaFoldDB" id="A0A1Y3YSB4"/>
<dbReference type="RefSeq" id="WP_087426295.1">
    <property type="nucleotide sequence ID" value="NZ_NFII01000009.1"/>
</dbReference>
<evidence type="ECO:0000313" key="1">
    <source>
        <dbReference type="EMBL" id="OUO00764.1"/>
    </source>
</evidence>
<dbReference type="InterPro" id="IPR017850">
    <property type="entry name" value="Alkaline_phosphatase_core_sf"/>
</dbReference>
<dbReference type="Gene3D" id="3.40.720.10">
    <property type="entry name" value="Alkaline Phosphatase, subunit A"/>
    <property type="match status" value="1"/>
</dbReference>
<dbReference type="Proteomes" id="UP000195386">
    <property type="component" value="Unassembled WGS sequence"/>
</dbReference>
<organism evidence="1 2">
    <name type="scientific">Bacteroides clarus</name>
    <dbReference type="NCBI Taxonomy" id="626929"/>
    <lineage>
        <taxon>Bacteria</taxon>
        <taxon>Pseudomonadati</taxon>
        <taxon>Bacteroidota</taxon>
        <taxon>Bacteroidia</taxon>
        <taxon>Bacteroidales</taxon>
        <taxon>Bacteroidaceae</taxon>
        <taxon>Bacteroides</taxon>
    </lineage>
</organism>